<gene>
    <name evidence="6" type="ORF">C2G38_2223009</name>
</gene>
<dbReference type="InterPro" id="IPR036236">
    <property type="entry name" value="Znf_C2H2_sf"/>
</dbReference>
<evidence type="ECO:0000256" key="5">
    <source>
        <dbReference type="ARBA" id="ARBA00023242"/>
    </source>
</evidence>
<keyword evidence="4" id="KW-0862">Zinc</keyword>
<organism evidence="6 7">
    <name type="scientific">Gigaspora rosea</name>
    <dbReference type="NCBI Taxonomy" id="44941"/>
    <lineage>
        <taxon>Eukaryota</taxon>
        <taxon>Fungi</taxon>
        <taxon>Fungi incertae sedis</taxon>
        <taxon>Mucoromycota</taxon>
        <taxon>Glomeromycotina</taxon>
        <taxon>Glomeromycetes</taxon>
        <taxon>Diversisporales</taxon>
        <taxon>Gigasporaceae</taxon>
        <taxon>Gigaspora</taxon>
    </lineage>
</organism>
<dbReference type="GO" id="GO:0005634">
    <property type="term" value="C:nucleus"/>
    <property type="evidence" value="ECO:0007669"/>
    <property type="project" value="UniProtKB-SubCell"/>
</dbReference>
<reference evidence="6 7" key="1">
    <citation type="submission" date="2018-06" db="EMBL/GenBank/DDBJ databases">
        <title>Comparative genomics reveals the genomic features of Rhizophagus irregularis, R. cerebriforme, R. diaphanum and Gigaspora rosea, and their symbiotic lifestyle signature.</title>
        <authorList>
            <person name="Morin E."/>
            <person name="San Clemente H."/>
            <person name="Chen E.C.H."/>
            <person name="De La Providencia I."/>
            <person name="Hainaut M."/>
            <person name="Kuo A."/>
            <person name="Kohler A."/>
            <person name="Murat C."/>
            <person name="Tang N."/>
            <person name="Roy S."/>
            <person name="Loubradou J."/>
            <person name="Henrissat B."/>
            <person name="Grigoriev I.V."/>
            <person name="Corradi N."/>
            <person name="Roux C."/>
            <person name="Martin F.M."/>
        </authorList>
    </citation>
    <scope>NUCLEOTIDE SEQUENCE [LARGE SCALE GENOMIC DNA]</scope>
    <source>
        <strain evidence="6 7">DAOM 194757</strain>
    </source>
</reference>
<dbReference type="OrthoDB" id="2418406at2759"/>
<keyword evidence="7" id="KW-1185">Reference proteome</keyword>
<dbReference type="EMBL" id="QKWP01002230">
    <property type="protein sequence ID" value="RIB04201.1"/>
    <property type="molecule type" value="Genomic_DNA"/>
</dbReference>
<evidence type="ECO:0008006" key="8">
    <source>
        <dbReference type="Google" id="ProtNLM"/>
    </source>
</evidence>
<dbReference type="AlphaFoldDB" id="A0A397U3F5"/>
<keyword evidence="2" id="KW-0479">Metal-binding</keyword>
<evidence type="ECO:0000256" key="3">
    <source>
        <dbReference type="ARBA" id="ARBA00022771"/>
    </source>
</evidence>
<keyword evidence="5" id="KW-0539">Nucleus</keyword>
<accession>A0A397U3F5</accession>
<dbReference type="PANTHER" id="PTHR46481">
    <property type="entry name" value="ZINC FINGER BED DOMAIN-CONTAINING PROTEIN 4"/>
    <property type="match status" value="1"/>
</dbReference>
<sequence length="615" mass="71673">MATSSNEAQPAKRQRLEDDDKESICWKYFEVPKEYGAITKCTIPGCTKQYKWCGSTSNLVGHLKTKHDITKDSIHITSTNDSEPEANLVGHLKTKHEIINSSIPLTLTGSFKSEICLRLIGIIVSFGEFSIVDNLPTSNIIKEQINKAYNNSFLQLKSKAQQEKTTIISVNKIIIADKSYVIITCCWLTENFEFHKILLLAKEWYSHTNKNEDIYGDIIKALEKWKLTNVKFYIYDNISYVDFFGRLYYRDKQKYRNLIPNVLKRRKNREKDYFNDLEYLIHSSLEKWTRENVNTQGMYDTIKVIRNAVIEIYNVVNFLKNKDVQQEIENMKKKQMFSDSTINDIRNAEEIRTCSKSRCTYHNIAFLKLMEEPFIQLVSNNRNAFIREQVIREQGKRYRELMLDSLPFSIFSIFSILLHVFKPLKHKTCSCDTVISTEEYMDLVDEIVFNADNMLRNLPSNNDLEYKIIKSLLISIPSYNGLLIEQLALFLDHHSKPDEISGVIKKCARKNSQAHYLKNICSDNLYKSIDAANNELEYYIKRPPLPLDCNINSYKWWEGSKHMLPGLAALARECLPTLTTDRDDSIKILDKPLKLDDKDMAEKIAFLQYNNVIQY</sequence>
<comment type="caution">
    <text evidence="6">The sequence shown here is derived from an EMBL/GenBank/DDBJ whole genome shotgun (WGS) entry which is preliminary data.</text>
</comment>
<dbReference type="GO" id="GO:0008270">
    <property type="term" value="F:zinc ion binding"/>
    <property type="evidence" value="ECO:0007669"/>
    <property type="project" value="UniProtKB-KW"/>
</dbReference>
<dbReference type="Proteomes" id="UP000266673">
    <property type="component" value="Unassembled WGS sequence"/>
</dbReference>
<name>A0A397U3F5_9GLOM</name>
<evidence type="ECO:0000256" key="2">
    <source>
        <dbReference type="ARBA" id="ARBA00022723"/>
    </source>
</evidence>
<proteinExistence type="predicted"/>
<dbReference type="PANTHER" id="PTHR46481:SF10">
    <property type="entry name" value="ZINC FINGER BED DOMAIN-CONTAINING PROTEIN 39"/>
    <property type="match status" value="1"/>
</dbReference>
<protein>
    <recommendedName>
        <fullName evidence="8">BED-type domain-containing protein</fullName>
    </recommendedName>
</protein>
<evidence type="ECO:0000313" key="7">
    <source>
        <dbReference type="Proteomes" id="UP000266673"/>
    </source>
</evidence>
<evidence type="ECO:0000313" key="6">
    <source>
        <dbReference type="EMBL" id="RIB04201.1"/>
    </source>
</evidence>
<dbReference type="SUPFAM" id="SSF57667">
    <property type="entry name" value="beta-beta-alpha zinc fingers"/>
    <property type="match status" value="1"/>
</dbReference>
<evidence type="ECO:0000256" key="1">
    <source>
        <dbReference type="ARBA" id="ARBA00004123"/>
    </source>
</evidence>
<keyword evidence="3" id="KW-0863">Zinc-finger</keyword>
<comment type="subcellular location">
    <subcellularLocation>
        <location evidence="1">Nucleus</location>
    </subcellularLocation>
</comment>
<evidence type="ECO:0000256" key="4">
    <source>
        <dbReference type="ARBA" id="ARBA00022833"/>
    </source>
</evidence>
<dbReference type="InterPro" id="IPR052035">
    <property type="entry name" value="ZnF_BED_domain_contain"/>
</dbReference>